<dbReference type="InterPro" id="IPR026045">
    <property type="entry name" value="Ferric-bd"/>
</dbReference>
<dbReference type="Pfam" id="PF13343">
    <property type="entry name" value="SBP_bac_6"/>
    <property type="match status" value="1"/>
</dbReference>
<dbReference type="PIRSF" id="PIRSF002825">
    <property type="entry name" value="CfbpA"/>
    <property type="match status" value="1"/>
</dbReference>
<dbReference type="EMBL" id="FNOT01000002">
    <property type="protein sequence ID" value="SDX60388.1"/>
    <property type="molecule type" value="Genomic_DNA"/>
</dbReference>
<proteinExistence type="inferred from homology"/>
<keyword evidence="2" id="KW-0406">Ion transport</keyword>
<gene>
    <name evidence="6" type="ORF">SAMN05660209_00828</name>
</gene>
<dbReference type="RefSeq" id="WP_091151743.1">
    <property type="nucleotide sequence ID" value="NZ_FNOT01000002.1"/>
</dbReference>
<dbReference type="STRING" id="1137993.SAMN05660209_00828"/>
<accession>A0A1H3D2N2</accession>
<feature type="chain" id="PRO_5038751367" evidence="5">
    <location>
        <begin position="26"/>
        <end position="343"/>
    </location>
</feature>
<dbReference type="Proteomes" id="UP000198921">
    <property type="component" value="Unassembled WGS sequence"/>
</dbReference>
<feature type="binding site" evidence="4">
    <location>
        <position position="230"/>
    </location>
    <ligand>
        <name>Fe cation</name>
        <dbReference type="ChEBI" id="CHEBI:24875"/>
    </ligand>
</feature>
<keyword evidence="2" id="KW-0410">Iron transport</keyword>
<name>A0A1H3D2N2_9ACTN</name>
<keyword evidence="2" id="KW-0813">Transport</keyword>
<dbReference type="OrthoDB" id="9769567at2"/>
<reference evidence="7" key="1">
    <citation type="submission" date="2016-10" db="EMBL/GenBank/DDBJ databases">
        <authorList>
            <person name="Varghese N."/>
            <person name="Submissions S."/>
        </authorList>
    </citation>
    <scope>NUCLEOTIDE SEQUENCE [LARGE SCALE GENOMIC DNA]</scope>
    <source>
        <strain evidence="7">DSM 45422</strain>
    </source>
</reference>
<feature type="binding site" evidence="4">
    <location>
        <position position="229"/>
    </location>
    <ligand>
        <name>Fe cation</name>
        <dbReference type="ChEBI" id="CHEBI:24875"/>
    </ligand>
</feature>
<comment type="similarity">
    <text evidence="1">Belongs to the bacterial solute-binding protein 1 family.</text>
</comment>
<dbReference type="PROSITE" id="PS51257">
    <property type="entry name" value="PROKAR_LIPOPROTEIN"/>
    <property type="match status" value="1"/>
</dbReference>
<dbReference type="GO" id="GO:0006826">
    <property type="term" value="P:iron ion transport"/>
    <property type="evidence" value="ECO:0007669"/>
    <property type="project" value="UniProtKB-KW"/>
</dbReference>
<dbReference type="GO" id="GO:0030288">
    <property type="term" value="C:outer membrane-bounded periplasmic space"/>
    <property type="evidence" value="ECO:0007669"/>
    <property type="project" value="TreeGrafter"/>
</dbReference>
<dbReference type="CDD" id="cd13543">
    <property type="entry name" value="PBP2_Fbp"/>
    <property type="match status" value="1"/>
</dbReference>
<dbReference type="SUPFAM" id="SSF53850">
    <property type="entry name" value="Periplasmic binding protein-like II"/>
    <property type="match status" value="1"/>
</dbReference>
<organism evidence="6 7">
    <name type="scientific">Geodermatophilus africanus</name>
    <dbReference type="NCBI Taxonomy" id="1137993"/>
    <lineage>
        <taxon>Bacteria</taxon>
        <taxon>Bacillati</taxon>
        <taxon>Actinomycetota</taxon>
        <taxon>Actinomycetes</taxon>
        <taxon>Geodermatophilales</taxon>
        <taxon>Geodermatophilaceae</taxon>
        <taxon>Geodermatophilus</taxon>
    </lineage>
</organism>
<evidence type="ECO:0000256" key="3">
    <source>
        <dbReference type="ARBA" id="ARBA00022729"/>
    </source>
</evidence>
<dbReference type="AlphaFoldDB" id="A0A1H3D2N2"/>
<sequence>MLGGTRLGRSTAAAAAALVAAGALAGCGGGDAEAAETLTVYSAQHESLVRTMLEGFTEETGIALEFRDANDAELANQIVQEGDASPADVFLTENSPSIDVLDREGLLAPLEQATLDQVGARYRPSTGNWTGFAARSTVLVHNPAQLPQDQLPASITDLANPEWEGRIGIAAGGADFQAIVAGVLALRGEEATRAWLAGLERNANVYPSNSAVMVAADEGEIDAGVMYHYYFYRDRAENGLKSDDAELHFFRNGDPGAFLSVSGAGVLASSDQPEQAQQLVAYLTGPEAQQRLAESTALEYAVGNDVPSAEVLPPLEELQAPEVDPGSLDQQRVTELMQDVGLL</sequence>
<evidence type="ECO:0000313" key="7">
    <source>
        <dbReference type="Proteomes" id="UP000198921"/>
    </source>
</evidence>
<feature type="signal peptide" evidence="5">
    <location>
        <begin position="1"/>
        <end position="25"/>
    </location>
</feature>
<keyword evidence="4" id="KW-0408">Iron</keyword>
<dbReference type="GO" id="GO:0046872">
    <property type="term" value="F:metal ion binding"/>
    <property type="evidence" value="ECO:0007669"/>
    <property type="project" value="UniProtKB-KW"/>
</dbReference>
<feature type="binding site" evidence="4">
    <location>
        <position position="45"/>
    </location>
    <ligand>
        <name>Fe cation</name>
        <dbReference type="ChEBI" id="CHEBI:24875"/>
    </ligand>
</feature>
<keyword evidence="7" id="KW-1185">Reference proteome</keyword>
<feature type="binding site" evidence="4">
    <location>
        <position position="93"/>
    </location>
    <ligand>
        <name>Fe cation</name>
        <dbReference type="ChEBI" id="CHEBI:24875"/>
    </ligand>
</feature>
<dbReference type="PANTHER" id="PTHR30006:SF15">
    <property type="entry name" value="IRON-UTILIZATION PERIPLASMIC PROTEIN"/>
    <property type="match status" value="1"/>
</dbReference>
<keyword evidence="4" id="KW-0479">Metal-binding</keyword>
<keyword evidence="3 5" id="KW-0732">Signal</keyword>
<evidence type="ECO:0000256" key="5">
    <source>
        <dbReference type="SAM" id="SignalP"/>
    </source>
</evidence>
<evidence type="ECO:0000256" key="1">
    <source>
        <dbReference type="ARBA" id="ARBA00008520"/>
    </source>
</evidence>
<evidence type="ECO:0000256" key="2">
    <source>
        <dbReference type="ARBA" id="ARBA00022496"/>
    </source>
</evidence>
<protein>
    <submittedName>
        <fullName evidence="6">Iron(III) transport system substrate-binding protein</fullName>
    </submittedName>
</protein>
<dbReference type="PANTHER" id="PTHR30006">
    <property type="entry name" value="THIAMINE-BINDING PERIPLASMIC PROTEIN-RELATED"/>
    <property type="match status" value="1"/>
</dbReference>
<dbReference type="Gene3D" id="3.40.190.10">
    <property type="entry name" value="Periplasmic binding protein-like II"/>
    <property type="match status" value="2"/>
</dbReference>
<evidence type="ECO:0000313" key="6">
    <source>
        <dbReference type="EMBL" id="SDX60388.1"/>
    </source>
</evidence>
<evidence type="ECO:0000256" key="4">
    <source>
        <dbReference type="PIRSR" id="PIRSR002825-1"/>
    </source>
</evidence>